<dbReference type="SUPFAM" id="SSF46785">
    <property type="entry name" value="Winged helix' DNA-binding domain"/>
    <property type="match status" value="1"/>
</dbReference>
<comment type="caution">
    <text evidence="6">The sequence shown here is derived from an EMBL/GenBank/DDBJ whole genome shotgun (WGS) entry which is preliminary data.</text>
</comment>
<name>K1SHN8_9ZZZZ</name>
<dbReference type="PRINTS" id="PR00039">
    <property type="entry name" value="HTHLYSR"/>
</dbReference>
<dbReference type="PANTHER" id="PTHR30126:SF64">
    <property type="entry name" value="HTH-TYPE TRANSCRIPTIONAL REGULATOR CITR"/>
    <property type="match status" value="1"/>
</dbReference>
<dbReference type="GO" id="GO:0000976">
    <property type="term" value="F:transcription cis-regulatory region binding"/>
    <property type="evidence" value="ECO:0007669"/>
    <property type="project" value="TreeGrafter"/>
</dbReference>
<dbReference type="AlphaFoldDB" id="K1SHN8"/>
<dbReference type="EMBL" id="AJWZ01010989">
    <property type="protein sequence ID" value="EKC46881.1"/>
    <property type="molecule type" value="Genomic_DNA"/>
</dbReference>
<dbReference type="InterPro" id="IPR036390">
    <property type="entry name" value="WH_DNA-bd_sf"/>
</dbReference>
<dbReference type="InterPro" id="IPR000847">
    <property type="entry name" value="LysR_HTH_N"/>
</dbReference>
<comment type="similarity">
    <text evidence="1">Belongs to the LysR transcriptional regulatory family.</text>
</comment>
<dbReference type="Pfam" id="PF03466">
    <property type="entry name" value="LysR_substrate"/>
    <property type="match status" value="1"/>
</dbReference>
<proteinExistence type="inferred from homology"/>
<reference evidence="6" key="1">
    <citation type="journal article" date="2013" name="Environ. Microbiol.">
        <title>Microbiota from the distal guts of lean and obese adolescents exhibit partial functional redundancy besides clear differences in community structure.</title>
        <authorList>
            <person name="Ferrer M."/>
            <person name="Ruiz A."/>
            <person name="Lanza F."/>
            <person name="Haange S.B."/>
            <person name="Oberbach A."/>
            <person name="Till H."/>
            <person name="Bargiela R."/>
            <person name="Campoy C."/>
            <person name="Segura M.T."/>
            <person name="Richter M."/>
            <person name="von Bergen M."/>
            <person name="Seifert J."/>
            <person name="Suarez A."/>
        </authorList>
    </citation>
    <scope>NUCLEOTIDE SEQUENCE</scope>
</reference>
<dbReference type="FunFam" id="1.10.10.10:FF:000001">
    <property type="entry name" value="LysR family transcriptional regulator"/>
    <property type="match status" value="1"/>
</dbReference>
<dbReference type="InterPro" id="IPR036388">
    <property type="entry name" value="WH-like_DNA-bd_sf"/>
</dbReference>
<dbReference type="PROSITE" id="PS50931">
    <property type="entry name" value="HTH_LYSR"/>
    <property type="match status" value="1"/>
</dbReference>
<dbReference type="CDD" id="cd05466">
    <property type="entry name" value="PBP2_LTTR_substrate"/>
    <property type="match status" value="1"/>
</dbReference>
<keyword evidence="4" id="KW-0804">Transcription</keyword>
<dbReference type="Pfam" id="PF00126">
    <property type="entry name" value="HTH_1"/>
    <property type="match status" value="1"/>
</dbReference>
<protein>
    <submittedName>
        <fullName evidence="6">Transcriptional regulator, LysR family</fullName>
    </submittedName>
</protein>
<evidence type="ECO:0000313" key="6">
    <source>
        <dbReference type="EMBL" id="EKC46881.1"/>
    </source>
</evidence>
<dbReference type="Gene3D" id="3.40.190.290">
    <property type="match status" value="1"/>
</dbReference>
<feature type="domain" description="HTH lysR-type" evidence="5">
    <location>
        <begin position="3"/>
        <end position="60"/>
    </location>
</feature>
<dbReference type="GO" id="GO:0003700">
    <property type="term" value="F:DNA-binding transcription factor activity"/>
    <property type="evidence" value="ECO:0007669"/>
    <property type="project" value="InterPro"/>
</dbReference>
<evidence type="ECO:0000256" key="2">
    <source>
        <dbReference type="ARBA" id="ARBA00023015"/>
    </source>
</evidence>
<keyword evidence="3" id="KW-0238">DNA-binding</keyword>
<organism evidence="6">
    <name type="scientific">human gut metagenome</name>
    <dbReference type="NCBI Taxonomy" id="408170"/>
    <lineage>
        <taxon>unclassified sequences</taxon>
        <taxon>metagenomes</taxon>
        <taxon>organismal metagenomes</taxon>
    </lineage>
</organism>
<evidence type="ECO:0000256" key="3">
    <source>
        <dbReference type="ARBA" id="ARBA00023125"/>
    </source>
</evidence>
<evidence type="ECO:0000259" key="5">
    <source>
        <dbReference type="PROSITE" id="PS50931"/>
    </source>
</evidence>
<accession>K1SHN8</accession>
<sequence length="295" mass="33657">MNIDFELYRIFFVVANNSNITRASKELNISQPAISKSIKNLEEQLGGQLFVRTKRGVVLTEEGKEFYKYIKQAMEYINNAENKFTDLINLEAGCIKIGVSTTLTKEFLLPYLEQFHSLYPKIDIQIITNLTSELVTKLKNGLIDILILNIDDKNYGNDVNIIKCKKINDCFVVNNKYQNLVDKKLSLKDLNNYPLILQAKGSNTRKFLDNIAEENGVILKPNIELASYSLVVEFAKIGFGIAYVTKEYVEDEIKNGSLFELKIKEKIPSRDIGIVLSKNHVPNFSTKKLMEIITK</sequence>
<dbReference type="InterPro" id="IPR005119">
    <property type="entry name" value="LysR_subst-bd"/>
</dbReference>
<dbReference type="Gene3D" id="1.10.10.10">
    <property type="entry name" value="Winged helix-like DNA-binding domain superfamily/Winged helix DNA-binding domain"/>
    <property type="match status" value="1"/>
</dbReference>
<dbReference type="PANTHER" id="PTHR30126">
    <property type="entry name" value="HTH-TYPE TRANSCRIPTIONAL REGULATOR"/>
    <property type="match status" value="1"/>
</dbReference>
<evidence type="ECO:0000256" key="1">
    <source>
        <dbReference type="ARBA" id="ARBA00009437"/>
    </source>
</evidence>
<gene>
    <name evidence="6" type="ORF">OBE_16013</name>
</gene>
<keyword evidence="2" id="KW-0805">Transcription regulation</keyword>
<dbReference type="SUPFAM" id="SSF53850">
    <property type="entry name" value="Periplasmic binding protein-like II"/>
    <property type="match status" value="1"/>
</dbReference>
<evidence type="ECO:0000256" key="4">
    <source>
        <dbReference type="ARBA" id="ARBA00023163"/>
    </source>
</evidence>